<evidence type="ECO:0000313" key="2">
    <source>
        <dbReference type="Proteomes" id="UP001165064"/>
    </source>
</evidence>
<proteinExistence type="predicted"/>
<accession>A0ACB5SR00</accession>
<dbReference type="EMBL" id="BSXS01000003">
    <property type="protein sequence ID" value="GME70201.1"/>
    <property type="molecule type" value="Genomic_DNA"/>
</dbReference>
<comment type="caution">
    <text evidence="1">The sequence shown here is derived from an EMBL/GenBank/DDBJ whole genome shotgun (WGS) entry which is preliminary data.</text>
</comment>
<protein>
    <submittedName>
        <fullName evidence="1">Unnamed protein product</fullName>
    </submittedName>
</protein>
<dbReference type="Proteomes" id="UP001165064">
    <property type="component" value="Unassembled WGS sequence"/>
</dbReference>
<gene>
    <name evidence="1" type="ORF">Amon02_000009200</name>
</gene>
<reference evidence="1" key="1">
    <citation type="submission" date="2023-04" db="EMBL/GenBank/DDBJ databases">
        <title>Ambrosiozyma monospora NBRC 10751.</title>
        <authorList>
            <person name="Ichikawa N."/>
            <person name="Sato H."/>
            <person name="Tonouchi N."/>
        </authorList>
    </citation>
    <scope>NUCLEOTIDE SEQUENCE</scope>
    <source>
        <strain evidence="1">NBRC 10751</strain>
    </source>
</reference>
<name>A0ACB5SR00_AMBMO</name>
<evidence type="ECO:0000313" key="1">
    <source>
        <dbReference type="EMBL" id="GME70201.1"/>
    </source>
</evidence>
<sequence>MVAHVVKSEDEKINAPYLKLYTAATGNGYKALILLELLGIDYYVKTINFKTKEQKEPWFLELNPNGKIPTLSEVDNSGKRTNIAESIAILLYIADKYDKDHKFSYAHGTPLYYEQLEWLLFQASGIAPAKGQLNFFSGAAAPQKIDFAIERYHDEVVRQFGVLEEQLKKNGTGFLVGDHISLADIATYPYVIFDYPPKFDEELKQFPLLSAWAKKIGSLPEVIKAKQVPK</sequence>
<keyword evidence="2" id="KW-1185">Reference proteome</keyword>
<organism evidence="1 2">
    <name type="scientific">Ambrosiozyma monospora</name>
    <name type="common">Yeast</name>
    <name type="synonym">Endomycopsis monosporus</name>
    <dbReference type="NCBI Taxonomy" id="43982"/>
    <lineage>
        <taxon>Eukaryota</taxon>
        <taxon>Fungi</taxon>
        <taxon>Dikarya</taxon>
        <taxon>Ascomycota</taxon>
        <taxon>Saccharomycotina</taxon>
        <taxon>Pichiomycetes</taxon>
        <taxon>Pichiales</taxon>
        <taxon>Pichiaceae</taxon>
        <taxon>Ambrosiozyma</taxon>
    </lineage>
</organism>